<evidence type="ECO:0000313" key="2">
    <source>
        <dbReference type="Proteomes" id="UP001553715"/>
    </source>
</evidence>
<dbReference type="EMBL" id="JBFBMH010000003">
    <property type="protein sequence ID" value="MEW1974157.1"/>
    <property type="molecule type" value="Genomic_DNA"/>
</dbReference>
<organism evidence="1 2">
    <name type="scientific">Microbacterium profundi</name>
    <dbReference type="NCBI Taxonomy" id="450380"/>
    <lineage>
        <taxon>Bacteria</taxon>
        <taxon>Bacillati</taxon>
        <taxon>Actinomycetota</taxon>
        <taxon>Actinomycetes</taxon>
        <taxon>Micrococcales</taxon>
        <taxon>Microbacteriaceae</taxon>
        <taxon>Microbacterium</taxon>
    </lineage>
</organism>
<dbReference type="InterPro" id="IPR025332">
    <property type="entry name" value="DUF4238"/>
</dbReference>
<protein>
    <submittedName>
        <fullName evidence="1">DUF4238 domain-containing protein</fullName>
    </submittedName>
</protein>
<keyword evidence="2" id="KW-1185">Reference proteome</keyword>
<accession>A0ABV3LE44</accession>
<evidence type="ECO:0000313" key="1">
    <source>
        <dbReference type="EMBL" id="MEW1974157.1"/>
    </source>
</evidence>
<dbReference type="RefSeq" id="WP_366232412.1">
    <property type="nucleotide sequence ID" value="NZ_JBFBMH010000003.1"/>
</dbReference>
<dbReference type="Proteomes" id="UP001553715">
    <property type="component" value="Unassembled WGS sequence"/>
</dbReference>
<sequence>MPNDHHVPRVHLRRFAIPGPRKRGQEWFIDAADVNAPTKVFRANVRNVGAERDFYTFEGLDGKETRALESFFGQLEGSVAAVWRVLLDNPKYALTDLWPLPPRMRGALAWYMAAQIVRTTRQRKRLEAWGASQSFRVPGAPAAPNLATTHARYIAETLGEVARALYIRPWGLGFTNACLPTSDCPVVILNAHDDEDQVGAALTWDIVFPLDPHRFIFMPDMQMIEDDPEKRVDHRLNLSGVGLAFVDSIYAAADRYIYMHPDHTPRLDPGRTPRLPAPGAPGFAPQSVLQYQVLEDHLTISARWAKHHIPRGEDGRRPAFTGEGFGL</sequence>
<gene>
    <name evidence="1" type="ORF">AB0301_03590</name>
</gene>
<proteinExistence type="predicted"/>
<name>A0ABV3LE44_9MICO</name>
<dbReference type="Pfam" id="PF14022">
    <property type="entry name" value="DUF4238"/>
    <property type="match status" value="1"/>
</dbReference>
<comment type="caution">
    <text evidence="1">The sequence shown here is derived from an EMBL/GenBank/DDBJ whole genome shotgun (WGS) entry which is preliminary data.</text>
</comment>
<reference evidence="1 2" key="1">
    <citation type="submission" date="2024-06" db="EMBL/GenBank/DDBJ databases">
        <title>The Natural Products Discovery Center: Release of the First 8490 Sequenced Strains for Exploring Actinobacteria Biosynthetic Diversity.</title>
        <authorList>
            <person name="Kalkreuter E."/>
            <person name="Kautsar S.A."/>
            <person name="Yang D."/>
            <person name="Bader C.D."/>
            <person name="Teijaro C.N."/>
            <person name="Fluegel L."/>
            <person name="Davis C.M."/>
            <person name="Simpson J.R."/>
            <person name="Lauterbach L."/>
            <person name="Steele A.D."/>
            <person name="Gui C."/>
            <person name="Meng S."/>
            <person name="Li G."/>
            <person name="Viehrig K."/>
            <person name="Ye F."/>
            <person name="Su P."/>
            <person name="Kiefer A.F."/>
            <person name="Nichols A."/>
            <person name="Cepeda A.J."/>
            <person name="Yan W."/>
            <person name="Fan B."/>
            <person name="Jiang Y."/>
            <person name="Adhikari A."/>
            <person name="Zheng C.-J."/>
            <person name="Schuster L."/>
            <person name="Cowan T.M."/>
            <person name="Smanski M.J."/>
            <person name="Chevrette M.G."/>
            <person name="De Carvalho L.P.S."/>
            <person name="Shen B."/>
        </authorList>
    </citation>
    <scope>NUCLEOTIDE SEQUENCE [LARGE SCALE GENOMIC DNA]</scope>
    <source>
        <strain evidence="1 2">NPDC077434</strain>
    </source>
</reference>